<dbReference type="Pfam" id="PF00535">
    <property type="entry name" value="Glycos_transf_2"/>
    <property type="match status" value="1"/>
</dbReference>
<sequence>MSPRRVCLVTDELYPFTAGGIGRILHNLIEDTLRRESGVEMHVLLPSYVSVSALEVEQHFQGQVKAHVAKARPEWEVGFDEGGVYPPPAAFTDTSCHAQSMELLLHLRRLAAEGTHFDVVEFPDYRGWAFCSLQEKLLGCGLLETEIAVRVHSTAGILAPFERQALSREHLGTYEFERKALLDADLVVTHLSAVAEVNRAYYGFPRTWLDKVVQEFPPVAARPDMVPLRGEGDRDLLFVTKIQNVKRTDLFVRGAATFMRGCPEYRGNAVLACHTANAAYLAYVQSLIPEDLRPRFIFSGPSKDRDALMRHGIVVIPSDYESLNLTAYEASAAGATLVLNGACIAFGSGTPFVEGVNCYKFDGDVEGLASALERAWRSPGLRPVEWTADAPYWEKERKKSAPAARSKASALPRVSVLITNFNLGRFLPETLASIADSNYPEIEVIVVDDASTSAFDHEVLACIEEDAKAGVSGVKLIRNPTNRGLPASRNVGVRAATGDYILPLDADDCISPTFIRMAVEALERHREFDVVVPSTGYFDSDEARSQRRFIDYALFIGDCPSLGMVANRLSCATSLMRRSLFDTLRYNEQLTSYEDWDLYLRLAHEGHRFLVTNSLHFHYRRRKGSMISGVNPRRHEELLFQLHQGLRRPLPEGIQLAAFMLLGAAPEVPRSPPPEQPMTSMAGAVTEVPLRYNVVDTLNSTLKRVPAVHGLLKRAVSGLTPEGAEPRPARYALVDLVNRTLKSVPAVHPWVKQVVKTTRKWSGSRR</sequence>
<evidence type="ECO:0000313" key="3">
    <source>
        <dbReference type="Proteomes" id="UP000663090"/>
    </source>
</evidence>
<dbReference type="Gene3D" id="3.90.550.10">
    <property type="entry name" value="Spore Coat Polysaccharide Biosynthesis Protein SpsA, Chain A"/>
    <property type="match status" value="1"/>
</dbReference>
<organism evidence="2 3">
    <name type="scientific">Myxococcus landrumensis</name>
    <dbReference type="NCBI Taxonomy" id="2813577"/>
    <lineage>
        <taxon>Bacteria</taxon>
        <taxon>Pseudomonadati</taxon>
        <taxon>Myxococcota</taxon>
        <taxon>Myxococcia</taxon>
        <taxon>Myxococcales</taxon>
        <taxon>Cystobacterineae</taxon>
        <taxon>Myxococcaceae</taxon>
        <taxon>Myxococcus</taxon>
    </lineage>
</organism>
<proteinExistence type="predicted"/>
<reference evidence="2 3" key="1">
    <citation type="submission" date="2021-02" db="EMBL/GenBank/DDBJ databases">
        <title>De Novo genome assembly of isolated myxobacteria.</title>
        <authorList>
            <person name="Stevens D.C."/>
        </authorList>
    </citation>
    <scope>NUCLEOTIDE SEQUENCE [LARGE SCALE GENOMIC DNA]</scope>
    <source>
        <strain evidence="2 3">SCHIC003</strain>
    </source>
</reference>
<dbReference type="RefSeq" id="WP_206716510.1">
    <property type="nucleotide sequence ID" value="NZ_CP071091.1"/>
</dbReference>
<dbReference type="SUPFAM" id="SSF53756">
    <property type="entry name" value="UDP-Glycosyltransferase/glycogen phosphorylase"/>
    <property type="match status" value="1"/>
</dbReference>
<accession>A0ABX7NAW5</accession>
<dbReference type="Proteomes" id="UP000663090">
    <property type="component" value="Chromosome"/>
</dbReference>
<dbReference type="InterPro" id="IPR050834">
    <property type="entry name" value="Glycosyltransf_2"/>
</dbReference>
<dbReference type="EMBL" id="CP071091">
    <property type="protein sequence ID" value="QSQ14752.1"/>
    <property type="molecule type" value="Genomic_DNA"/>
</dbReference>
<dbReference type="PANTHER" id="PTHR43685:SF2">
    <property type="entry name" value="GLYCOSYLTRANSFERASE 2-LIKE DOMAIN-CONTAINING PROTEIN"/>
    <property type="match status" value="1"/>
</dbReference>
<evidence type="ECO:0000313" key="2">
    <source>
        <dbReference type="EMBL" id="QSQ14752.1"/>
    </source>
</evidence>
<dbReference type="SUPFAM" id="SSF53448">
    <property type="entry name" value="Nucleotide-diphospho-sugar transferases"/>
    <property type="match status" value="1"/>
</dbReference>
<dbReference type="CDD" id="cd00761">
    <property type="entry name" value="Glyco_tranf_GTA_type"/>
    <property type="match status" value="1"/>
</dbReference>
<dbReference type="Gene3D" id="3.40.50.2000">
    <property type="entry name" value="Glycogen Phosphorylase B"/>
    <property type="match status" value="2"/>
</dbReference>
<name>A0ABX7NAW5_9BACT</name>
<evidence type="ECO:0000259" key="1">
    <source>
        <dbReference type="Pfam" id="PF00535"/>
    </source>
</evidence>
<dbReference type="InterPro" id="IPR029044">
    <property type="entry name" value="Nucleotide-diphossugar_trans"/>
</dbReference>
<feature type="domain" description="Glycosyltransferase 2-like" evidence="1">
    <location>
        <begin position="415"/>
        <end position="581"/>
    </location>
</feature>
<keyword evidence="3" id="KW-1185">Reference proteome</keyword>
<protein>
    <submittedName>
        <fullName evidence="2">Glycosyltransferase</fullName>
    </submittedName>
</protein>
<dbReference type="PANTHER" id="PTHR43685">
    <property type="entry name" value="GLYCOSYLTRANSFERASE"/>
    <property type="match status" value="1"/>
</dbReference>
<gene>
    <name evidence="2" type="ORF">JY572_01275</name>
</gene>
<dbReference type="InterPro" id="IPR001173">
    <property type="entry name" value="Glyco_trans_2-like"/>
</dbReference>